<feature type="transmembrane region" description="Helical" evidence="2">
    <location>
        <begin position="260"/>
        <end position="278"/>
    </location>
</feature>
<feature type="transmembrane region" description="Helical" evidence="2">
    <location>
        <begin position="237"/>
        <end position="254"/>
    </location>
</feature>
<accession>A0ABX8D684</accession>
<dbReference type="PANTHER" id="PTHR34473">
    <property type="entry name" value="UPF0699 TRANSMEMBRANE PROTEIN YDBS"/>
    <property type="match status" value="1"/>
</dbReference>
<feature type="transmembrane region" description="Helical" evidence="2">
    <location>
        <begin position="29"/>
        <end position="47"/>
    </location>
</feature>
<feature type="domain" description="YdbS-like PH" evidence="3">
    <location>
        <begin position="408"/>
        <end position="483"/>
    </location>
</feature>
<dbReference type="RefSeq" id="WP_207340440.1">
    <property type="nucleotide sequence ID" value="NZ_CP074405.1"/>
</dbReference>
<dbReference type="Pfam" id="PF03703">
    <property type="entry name" value="bPH_2"/>
    <property type="match status" value="3"/>
</dbReference>
<evidence type="ECO:0000313" key="4">
    <source>
        <dbReference type="EMBL" id="QVI62962.1"/>
    </source>
</evidence>
<proteinExistence type="predicted"/>
<gene>
    <name evidence="4" type="ORF">KG103_03280</name>
</gene>
<protein>
    <submittedName>
        <fullName evidence="4">PH domain-containing protein</fullName>
    </submittedName>
</protein>
<reference evidence="4 5" key="1">
    <citation type="submission" date="2021-05" db="EMBL/GenBank/DDBJ databases">
        <title>Novel species in genus Cellulomonas.</title>
        <authorList>
            <person name="Zhang G."/>
        </authorList>
    </citation>
    <scope>NUCLEOTIDE SEQUENCE [LARGE SCALE GENOMIC DNA]</scope>
    <source>
        <strain evidence="5">zg-ZUI222</strain>
    </source>
</reference>
<organism evidence="4 5">
    <name type="scientific">Cellulomonas wangleii</name>
    <dbReference type="NCBI Taxonomy" id="2816956"/>
    <lineage>
        <taxon>Bacteria</taxon>
        <taxon>Bacillati</taxon>
        <taxon>Actinomycetota</taxon>
        <taxon>Actinomycetes</taxon>
        <taxon>Micrococcales</taxon>
        <taxon>Cellulomonadaceae</taxon>
        <taxon>Cellulomonas</taxon>
    </lineage>
</organism>
<feature type="compositionally biased region" description="Pro residues" evidence="1">
    <location>
        <begin position="532"/>
        <end position="554"/>
    </location>
</feature>
<keyword evidence="2" id="KW-1133">Transmembrane helix</keyword>
<evidence type="ECO:0000256" key="1">
    <source>
        <dbReference type="SAM" id="MobiDB-lite"/>
    </source>
</evidence>
<sequence length="585" mass="61455">MSTALHPVPESAGEEGYDWRRLHPVTPALRGWKALVAFVAIVGYQMADVLRDVVGALGPGRAWLVVLGAVVLVGLVGFVYSALAWRVMRYAVTDTAVHLRTGLLFRQQRQARLDRLQAVDMVQPLLARLLGLAQLNLEVAGGTGSAVQLAFLREAEAESLRAQILALAAGVGPTRVVPGPAGDPDAGTAVDGAAGAVPDVAGAAAGSPGVRVYEAAPERQVYELPMPRLIRSILRSGPPWALLVVFVASVAASVTVGDVGMLFVVLPGVIGVGGYVWGRLNAAATFRAAVSPDGIRLRHGLTETRTQTVPPGRVQAVRLSQGPFWRGADWWKVEINVAGYGAESMTESVLHPVATRAEAAVALWLVLPDLGVDDPLATLDAALTGRDDDGGFTPAPYRARWVDPLSRRRHGVLVTRTALVMRSGRWWRSVVVVPHERTQSIALTQGPVQRRLRLATFVTHSTPGPVTPQVEHLDEHVAAELLQEQARRAREARAVAGPELWMRTAAADLGTGGDVAGAQPPQPPVVDAAPAPTAPTPTPTAPTPTAPTAPPPAPTAATATAPDPTVVAAVRPTPAEPVADDGGRP</sequence>
<name>A0ABX8D684_9CELL</name>
<feature type="transmembrane region" description="Helical" evidence="2">
    <location>
        <begin position="62"/>
        <end position="83"/>
    </location>
</feature>
<keyword evidence="2" id="KW-0472">Membrane</keyword>
<dbReference type="Proteomes" id="UP000677804">
    <property type="component" value="Chromosome"/>
</dbReference>
<evidence type="ECO:0000259" key="3">
    <source>
        <dbReference type="Pfam" id="PF03703"/>
    </source>
</evidence>
<feature type="compositionally biased region" description="Low complexity" evidence="1">
    <location>
        <begin position="555"/>
        <end position="577"/>
    </location>
</feature>
<evidence type="ECO:0000256" key="2">
    <source>
        <dbReference type="SAM" id="Phobius"/>
    </source>
</evidence>
<evidence type="ECO:0000313" key="5">
    <source>
        <dbReference type="Proteomes" id="UP000677804"/>
    </source>
</evidence>
<feature type="domain" description="YdbS-like PH" evidence="3">
    <location>
        <begin position="85"/>
        <end position="164"/>
    </location>
</feature>
<dbReference type="InterPro" id="IPR005182">
    <property type="entry name" value="YdbS-like_PH"/>
</dbReference>
<keyword evidence="2" id="KW-0812">Transmembrane</keyword>
<dbReference type="EMBL" id="CP074405">
    <property type="protein sequence ID" value="QVI62962.1"/>
    <property type="molecule type" value="Genomic_DNA"/>
</dbReference>
<keyword evidence="5" id="KW-1185">Reference proteome</keyword>
<dbReference type="PANTHER" id="PTHR34473:SF2">
    <property type="entry name" value="UPF0699 TRANSMEMBRANE PROTEIN YDBT"/>
    <property type="match status" value="1"/>
</dbReference>
<feature type="region of interest" description="Disordered" evidence="1">
    <location>
        <begin position="511"/>
        <end position="585"/>
    </location>
</feature>
<feature type="domain" description="YdbS-like PH" evidence="3">
    <location>
        <begin position="285"/>
        <end position="349"/>
    </location>
</feature>